<proteinExistence type="predicted"/>
<accession>A0A8E0RT72</accession>
<reference evidence="1" key="1">
    <citation type="submission" date="2019-05" db="EMBL/GenBank/DDBJ databases">
        <title>Annotation for the trematode Fasciolopsis buski.</title>
        <authorList>
            <person name="Choi Y.-J."/>
        </authorList>
    </citation>
    <scope>NUCLEOTIDE SEQUENCE</scope>
    <source>
        <strain evidence="1">HT</strain>
        <tissue evidence="1">Whole worm</tissue>
    </source>
</reference>
<dbReference type="AlphaFoldDB" id="A0A8E0RT72"/>
<name>A0A8E0RT72_9TREM</name>
<keyword evidence="2" id="KW-1185">Reference proteome</keyword>
<dbReference type="EMBL" id="LUCM01005951">
    <property type="protein sequence ID" value="KAA0192032.1"/>
    <property type="molecule type" value="Genomic_DNA"/>
</dbReference>
<sequence>MSDYWRGLFELMGPRSLWWNPTGDAINLFLHSTGWTDVHWNWTKVDCSCSVSGCPPLDFYYACSVCLPWSHSVCSTKPKLSSLTQSSSLCVEQTSKEQPQSFHLSKNACTFTVVCVSQPTRVLLEEAAKQRRYWWHQARSGSSSRVKSFPRSASLFASTGGATSAVENLGTGAIDRICGSATTEFNSSEIPPCQTTIAGQNRPNDGKLSRLSTLACKHCEWYLSKREAQAATDC</sequence>
<gene>
    <name evidence="1" type="ORF">FBUS_01896</name>
</gene>
<dbReference type="Proteomes" id="UP000728185">
    <property type="component" value="Unassembled WGS sequence"/>
</dbReference>
<organism evidence="1 2">
    <name type="scientific">Fasciolopsis buskii</name>
    <dbReference type="NCBI Taxonomy" id="27845"/>
    <lineage>
        <taxon>Eukaryota</taxon>
        <taxon>Metazoa</taxon>
        <taxon>Spiralia</taxon>
        <taxon>Lophotrochozoa</taxon>
        <taxon>Platyhelminthes</taxon>
        <taxon>Trematoda</taxon>
        <taxon>Digenea</taxon>
        <taxon>Plagiorchiida</taxon>
        <taxon>Echinostomata</taxon>
        <taxon>Echinostomatoidea</taxon>
        <taxon>Fasciolidae</taxon>
        <taxon>Fasciolopsis</taxon>
    </lineage>
</organism>
<evidence type="ECO:0000313" key="2">
    <source>
        <dbReference type="Proteomes" id="UP000728185"/>
    </source>
</evidence>
<comment type="caution">
    <text evidence="1">The sequence shown here is derived from an EMBL/GenBank/DDBJ whole genome shotgun (WGS) entry which is preliminary data.</text>
</comment>
<evidence type="ECO:0000313" key="1">
    <source>
        <dbReference type="EMBL" id="KAA0192032.1"/>
    </source>
</evidence>
<protein>
    <submittedName>
        <fullName evidence="1">Uncharacterized protein</fullName>
    </submittedName>
</protein>